<dbReference type="Pfam" id="PF03417">
    <property type="entry name" value="AAT"/>
    <property type="match status" value="1"/>
</dbReference>
<dbReference type="EMBL" id="JACEFG010000001">
    <property type="protein sequence ID" value="MBA2173957.1"/>
    <property type="molecule type" value="Genomic_DNA"/>
</dbReference>
<keyword evidence="3" id="KW-1185">Reference proteome</keyword>
<feature type="domain" description="Peptidase C45 hydrolase" evidence="1">
    <location>
        <begin position="105"/>
        <end position="307"/>
    </location>
</feature>
<evidence type="ECO:0000259" key="1">
    <source>
        <dbReference type="Pfam" id="PF03417"/>
    </source>
</evidence>
<accession>A0A838CPH0</accession>
<name>A0A838CPH0_9BACI</name>
<dbReference type="Gene3D" id="3.60.60.10">
    <property type="entry name" value="Penicillin V Acylase, Chain A"/>
    <property type="match status" value="1"/>
</dbReference>
<organism evidence="2 3">
    <name type="scientific">Halobacillus locisalis</name>
    <dbReference type="NCBI Taxonomy" id="220753"/>
    <lineage>
        <taxon>Bacteria</taxon>
        <taxon>Bacillati</taxon>
        <taxon>Bacillota</taxon>
        <taxon>Bacilli</taxon>
        <taxon>Bacillales</taxon>
        <taxon>Bacillaceae</taxon>
        <taxon>Halobacillus</taxon>
    </lineage>
</organism>
<dbReference type="CDD" id="cd01935">
    <property type="entry name" value="Ntn_CGH_like"/>
    <property type="match status" value="1"/>
</dbReference>
<dbReference type="InterPro" id="IPR005079">
    <property type="entry name" value="Peptidase_C45_hydrolase"/>
</dbReference>
<sequence length="346" mass="39911">MKQVFSEVIQFRGSYYDFGLEQAKRLQASPLLRSHEQRRGKSRRKYTVDIQVAKRMLERYSPGLLEELNGLADGLGWSLEDTVHEYSGWQQEWTHSGCSIFTAEDLFARNYDYHPKTYEGRFILFQPDNGVATIGPSQRVIGRTDGMNAFGLCIGYNFVNRIKPLDGFICCTLTRIILENCRTTEEAVVLLKELPHRHSFNYVISDRQKHSAIVEGSPRGVQVRSGNVCTNHFTDLENENRRHLGDSEERLLAMEGRVDRIENARDAFQYLNESRGPIFSEQYSRWSGTIHTAIYDKERLHVFFGLGGDSNPVFFDFKDWLEGRRTTVKRMLGSLNTSERIPYIDG</sequence>
<dbReference type="InterPro" id="IPR047794">
    <property type="entry name" value="C45_proenzyme-like"/>
</dbReference>
<dbReference type="RefSeq" id="WP_181470982.1">
    <property type="nucleotide sequence ID" value="NZ_JACEFG010000001.1"/>
</dbReference>
<dbReference type="NCBIfam" id="NF040521">
    <property type="entry name" value="C45_proenzyme"/>
    <property type="match status" value="1"/>
</dbReference>
<dbReference type="AlphaFoldDB" id="A0A838CPH0"/>
<protein>
    <submittedName>
        <fullName evidence="2">Peptidase C45</fullName>
    </submittedName>
</protein>
<proteinExistence type="predicted"/>
<dbReference type="InterPro" id="IPR047801">
    <property type="entry name" value="Peptidase_C45"/>
</dbReference>
<dbReference type="PANTHER" id="PTHR34180">
    <property type="entry name" value="PEPTIDASE C45"/>
    <property type="match status" value="1"/>
</dbReference>
<dbReference type="PANTHER" id="PTHR34180:SF1">
    <property type="entry name" value="BETA-ALANYL-DOPAMINE_CARCININE HYDROLASE"/>
    <property type="match status" value="1"/>
</dbReference>
<dbReference type="InterPro" id="IPR029055">
    <property type="entry name" value="Ntn_hydrolases_N"/>
</dbReference>
<evidence type="ECO:0000313" key="3">
    <source>
        <dbReference type="Proteomes" id="UP000571017"/>
    </source>
</evidence>
<evidence type="ECO:0000313" key="2">
    <source>
        <dbReference type="EMBL" id="MBA2173957.1"/>
    </source>
</evidence>
<reference evidence="2 3" key="1">
    <citation type="journal article" date="2004" name="Extremophiles">
        <title>Halobacillus locisalis sp. nov., a halophilic bacterium isolated from a marine solar saltern of the Yellow Sea in Korea.</title>
        <authorList>
            <person name="Yoon J.H."/>
            <person name="Kang K.H."/>
            <person name="Oh T.K."/>
            <person name="Park Y.H."/>
        </authorList>
    </citation>
    <scope>NUCLEOTIDE SEQUENCE [LARGE SCALE GENOMIC DNA]</scope>
    <source>
        <strain evidence="2 3">KCTC 3788</strain>
    </source>
</reference>
<dbReference type="SUPFAM" id="SSF56235">
    <property type="entry name" value="N-terminal nucleophile aminohydrolases (Ntn hydrolases)"/>
    <property type="match status" value="1"/>
</dbReference>
<gene>
    <name evidence="2" type="ORF">H0266_03490</name>
</gene>
<dbReference type="Proteomes" id="UP000571017">
    <property type="component" value="Unassembled WGS sequence"/>
</dbReference>
<comment type="caution">
    <text evidence="2">The sequence shown here is derived from an EMBL/GenBank/DDBJ whole genome shotgun (WGS) entry which is preliminary data.</text>
</comment>